<dbReference type="InterPro" id="IPR012347">
    <property type="entry name" value="Ferritin-like"/>
</dbReference>
<dbReference type="CDD" id="cd00657">
    <property type="entry name" value="Ferritin_like"/>
    <property type="match status" value="1"/>
</dbReference>
<dbReference type="OrthoDB" id="3231985at2"/>
<organism evidence="1 2">
    <name type="scientific">Paenibacillus cremeus</name>
    <dbReference type="NCBI Taxonomy" id="2163881"/>
    <lineage>
        <taxon>Bacteria</taxon>
        <taxon>Bacillati</taxon>
        <taxon>Bacillota</taxon>
        <taxon>Bacilli</taxon>
        <taxon>Bacillales</taxon>
        <taxon>Paenibacillaceae</taxon>
        <taxon>Paenibacillus</taxon>
    </lineage>
</organism>
<dbReference type="SUPFAM" id="SSF47240">
    <property type="entry name" value="Ferritin-like"/>
    <property type="match status" value="1"/>
</dbReference>
<accession>A0A559KI78</accession>
<keyword evidence="2" id="KW-1185">Reference proteome</keyword>
<dbReference type="AlphaFoldDB" id="A0A559KI78"/>
<protein>
    <submittedName>
        <fullName evidence="1">Ferritin-like domain-containing protein</fullName>
    </submittedName>
</protein>
<dbReference type="InterPro" id="IPR009078">
    <property type="entry name" value="Ferritin-like_SF"/>
</dbReference>
<dbReference type="RefSeq" id="WP_144842425.1">
    <property type="nucleotide sequence ID" value="NZ_VNJI01000001.1"/>
</dbReference>
<proteinExistence type="predicted"/>
<evidence type="ECO:0000313" key="2">
    <source>
        <dbReference type="Proteomes" id="UP000317036"/>
    </source>
</evidence>
<gene>
    <name evidence="1" type="ORF">FPZ49_00680</name>
</gene>
<evidence type="ECO:0000313" key="1">
    <source>
        <dbReference type="EMBL" id="TVY11843.1"/>
    </source>
</evidence>
<dbReference type="Proteomes" id="UP000317036">
    <property type="component" value="Unassembled WGS sequence"/>
</dbReference>
<name>A0A559KI78_9BACL</name>
<comment type="caution">
    <text evidence="1">The sequence shown here is derived from an EMBL/GenBank/DDBJ whole genome shotgun (WGS) entry which is preliminary data.</text>
</comment>
<sequence>MDLNALHASERLSDPGKLKYQDVRRFLEQLQWSLNHIAGAVRTYATLAKLAPEGEAADEVERMLRQEKKHFDLVHALYLELKGTEPVVTPEAPWFETFREGLQQAIRMEREAMHQYRDTYLLTPSPRVRDLFFLVMSDGVDQLAALFLMQQSLLLS</sequence>
<dbReference type="EMBL" id="VNJI01000001">
    <property type="protein sequence ID" value="TVY11843.1"/>
    <property type="molecule type" value="Genomic_DNA"/>
</dbReference>
<reference evidence="1 2" key="1">
    <citation type="submission" date="2019-07" db="EMBL/GenBank/DDBJ databases">
        <authorList>
            <person name="Kim J."/>
        </authorList>
    </citation>
    <scope>NUCLEOTIDE SEQUENCE [LARGE SCALE GENOMIC DNA]</scope>
    <source>
        <strain evidence="1 2">JC52</strain>
    </source>
</reference>
<dbReference type="Gene3D" id="1.20.1260.10">
    <property type="match status" value="1"/>
</dbReference>